<keyword evidence="5 6" id="KW-0687">Ribonucleoprotein</keyword>
<comment type="function">
    <text evidence="6">One of the early assembly proteins it binds 23S rRNA. One of the proteins that surrounds the polypeptide exit tunnel on the outside of the ribosome. Forms the main docking site for trigger factor binding to the ribosome.</text>
</comment>
<evidence type="ECO:0000256" key="4">
    <source>
        <dbReference type="ARBA" id="ARBA00022980"/>
    </source>
</evidence>
<dbReference type="NCBIfam" id="NF004359">
    <property type="entry name" value="PRK05738.1-3"/>
    <property type="match status" value="1"/>
</dbReference>
<evidence type="ECO:0000256" key="1">
    <source>
        <dbReference type="ARBA" id="ARBA00006700"/>
    </source>
</evidence>
<evidence type="ECO:0000256" key="6">
    <source>
        <dbReference type="HAMAP-Rule" id="MF_01369"/>
    </source>
</evidence>
<proteinExistence type="inferred from homology"/>
<dbReference type="STRING" id="1123071.SAMN02745181_3697"/>
<evidence type="ECO:0000313" key="8">
    <source>
        <dbReference type="EMBL" id="SHK36607.1"/>
    </source>
</evidence>
<dbReference type="NCBIfam" id="NF004363">
    <property type="entry name" value="PRK05738.2-4"/>
    <property type="match status" value="1"/>
</dbReference>
<dbReference type="InterPro" id="IPR001014">
    <property type="entry name" value="Ribosomal_uL23_CS"/>
</dbReference>
<dbReference type="GO" id="GO:1990904">
    <property type="term" value="C:ribonucleoprotein complex"/>
    <property type="evidence" value="ECO:0007669"/>
    <property type="project" value="UniProtKB-KW"/>
</dbReference>
<evidence type="ECO:0000256" key="7">
    <source>
        <dbReference type="RuleBase" id="RU003934"/>
    </source>
</evidence>
<dbReference type="SUPFAM" id="SSF54189">
    <property type="entry name" value="Ribosomal proteins S24e, L23 and L15e"/>
    <property type="match status" value="1"/>
</dbReference>
<dbReference type="AlphaFoldDB" id="A0A1M6RWF5"/>
<dbReference type="EMBL" id="FQYR01000008">
    <property type="protein sequence ID" value="SHK36607.1"/>
    <property type="molecule type" value="Genomic_DNA"/>
</dbReference>
<reference evidence="8 9" key="1">
    <citation type="submission" date="2016-11" db="EMBL/GenBank/DDBJ databases">
        <authorList>
            <person name="Jaros S."/>
            <person name="Januszkiewicz K."/>
            <person name="Wedrychowicz H."/>
        </authorList>
    </citation>
    <scope>NUCLEOTIDE SEQUENCE [LARGE SCALE GENOMIC DNA]</scope>
    <source>
        <strain evidence="8 9">DSM 18772</strain>
    </source>
</reference>
<dbReference type="GO" id="GO:0005840">
    <property type="term" value="C:ribosome"/>
    <property type="evidence" value="ECO:0007669"/>
    <property type="project" value="UniProtKB-KW"/>
</dbReference>
<dbReference type="RefSeq" id="WP_143185238.1">
    <property type="nucleotide sequence ID" value="NZ_FQYR01000008.1"/>
</dbReference>
<organism evidence="8 9">
    <name type="scientific">Rubritalea squalenifaciens DSM 18772</name>
    <dbReference type="NCBI Taxonomy" id="1123071"/>
    <lineage>
        <taxon>Bacteria</taxon>
        <taxon>Pseudomonadati</taxon>
        <taxon>Verrucomicrobiota</taxon>
        <taxon>Verrucomicrobiia</taxon>
        <taxon>Verrucomicrobiales</taxon>
        <taxon>Rubritaleaceae</taxon>
        <taxon>Rubritalea</taxon>
    </lineage>
</organism>
<dbReference type="GO" id="GO:0019843">
    <property type="term" value="F:rRNA binding"/>
    <property type="evidence" value="ECO:0007669"/>
    <property type="project" value="UniProtKB-UniRule"/>
</dbReference>
<accession>A0A1M6RWF5</accession>
<dbReference type="Gene3D" id="3.30.70.330">
    <property type="match status" value="1"/>
</dbReference>
<keyword evidence="2 6" id="KW-0699">rRNA-binding</keyword>
<gene>
    <name evidence="6" type="primary">rplW</name>
    <name evidence="8" type="ORF">SAMN02745181_3697</name>
</gene>
<evidence type="ECO:0000256" key="5">
    <source>
        <dbReference type="ARBA" id="ARBA00023274"/>
    </source>
</evidence>
<dbReference type="GO" id="GO:0006412">
    <property type="term" value="P:translation"/>
    <property type="evidence" value="ECO:0007669"/>
    <property type="project" value="UniProtKB-UniRule"/>
</dbReference>
<dbReference type="HAMAP" id="MF_01369_B">
    <property type="entry name" value="Ribosomal_uL23_B"/>
    <property type="match status" value="1"/>
</dbReference>
<dbReference type="OrthoDB" id="9793353at2"/>
<keyword evidence="9" id="KW-1185">Reference proteome</keyword>
<sequence length="94" mass="10874">MKDIYQVIDTVRLSEKATLLQELNNEFVLKVAPRANKLEIKRAVEQLFGKKVESVRTCNYNGKKKRQRRSDAGRTANWKKAIVRLKDGETLDLV</sequence>
<dbReference type="PANTHER" id="PTHR11620">
    <property type="entry name" value="60S RIBOSOMAL PROTEIN L23A"/>
    <property type="match status" value="1"/>
</dbReference>
<name>A0A1M6RWF5_9BACT</name>
<evidence type="ECO:0000256" key="2">
    <source>
        <dbReference type="ARBA" id="ARBA00022730"/>
    </source>
</evidence>
<dbReference type="FunCoup" id="A0A1M6RWF5">
    <property type="interactions" value="465"/>
</dbReference>
<dbReference type="GO" id="GO:0003735">
    <property type="term" value="F:structural constituent of ribosome"/>
    <property type="evidence" value="ECO:0007669"/>
    <property type="project" value="InterPro"/>
</dbReference>
<comment type="subunit">
    <text evidence="6">Part of the 50S ribosomal subunit. Contacts protein L29, and trigger factor when it is bound to the ribosome.</text>
</comment>
<dbReference type="InterPro" id="IPR013025">
    <property type="entry name" value="Ribosomal_uL23-like"/>
</dbReference>
<protein>
    <recommendedName>
        <fullName evidence="6">Large ribosomal subunit protein uL23</fullName>
    </recommendedName>
</protein>
<evidence type="ECO:0000313" key="9">
    <source>
        <dbReference type="Proteomes" id="UP000184510"/>
    </source>
</evidence>
<dbReference type="Proteomes" id="UP000184510">
    <property type="component" value="Unassembled WGS sequence"/>
</dbReference>
<dbReference type="FunFam" id="3.30.70.330:FF:000001">
    <property type="entry name" value="50S ribosomal protein L23"/>
    <property type="match status" value="1"/>
</dbReference>
<evidence type="ECO:0000256" key="3">
    <source>
        <dbReference type="ARBA" id="ARBA00022884"/>
    </source>
</evidence>
<dbReference type="InterPro" id="IPR012678">
    <property type="entry name" value="Ribosomal_uL23/eL15/eS24_sf"/>
</dbReference>
<keyword evidence="4 6" id="KW-0689">Ribosomal protein</keyword>
<dbReference type="InParanoid" id="A0A1M6RWF5"/>
<keyword evidence="3 6" id="KW-0694">RNA-binding</keyword>
<comment type="similarity">
    <text evidence="1 6 7">Belongs to the universal ribosomal protein uL23 family.</text>
</comment>
<dbReference type="Pfam" id="PF00276">
    <property type="entry name" value="Ribosomal_L23"/>
    <property type="match status" value="1"/>
</dbReference>
<dbReference type="InterPro" id="IPR012677">
    <property type="entry name" value="Nucleotide-bd_a/b_plait_sf"/>
</dbReference>
<dbReference type="PROSITE" id="PS00050">
    <property type="entry name" value="RIBOSOMAL_L23"/>
    <property type="match status" value="1"/>
</dbReference>